<dbReference type="GO" id="GO:0004519">
    <property type="term" value="F:endonuclease activity"/>
    <property type="evidence" value="ECO:0007669"/>
    <property type="project" value="InterPro"/>
</dbReference>
<dbReference type="InterPro" id="IPR002711">
    <property type="entry name" value="HNH"/>
</dbReference>
<dbReference type="Pfam" id="PF01844">
    <property type="entry name" value="HNH"/>
    <property type="match status" value="1"/>
</dbReference>
<organism evidence="2 3">
    <name type="scientific">Brevibacterium casei</name>
    <dbReference type="NCBI Taxonomy" id="33889"/>
    <lineage>
        <taxon>Bacteria</taxon>
        <taxon>Bacillati</taxon>
        <taxon>Actinomycetota</taxon>
        <taxon>Actinomycetes</taxon>
        <taxon>Micrococcales</taxon>
        <taxon>Brevibacteriaceae</taxon>
        <taxon>Brevibacterium</taxon>
    </lineage>
</organism>
<name>A0AB34XML9_9MICO</name>
<proteinExistence type="predicted"/>
<feature type="domain" description="HNH" evidence="1">
    <location>
        <begin position="29"/>
        <end position="82"/>
    </location>
</feature>
<comment type="caution">
    <text evidence="2">The sequence shown here is derived from an EMBL/GenBank/DDBJ whole genome shotgun (WGS) entry which is preliminary data.</text>
</comment>
<dbReference type="Proteomes" id="UP000076612">
    <property type="component" value="Unassembled WGS sequence"/>
</dbReference>
<evidence type="ECO:0000259" key="1">
    <source>
        <dbReference type="Pfam" id="PF01844"/>
    </source>
</evidence>
<evidence type="ECO:0000313" key="3">
    <source>
        <dbReference type="Proteomes" id="UP000076612"/>
    </source>
</evidence>
<accession>A0AB34XML9</accession>
<evidence type="ECO:0000313" key="2">
    <source>
        <dbReference type="EMBL" id="KZE11154.1"/>
    </source>
</evidence>
<dbReference type="Gene3D" id="1.10.30.50">
    <property type="match status" value="1"/>
</dbReference>
<dbReference type="InterPro" id="IPR003615">
    <property type="entry name" value="HNH_nuc"/>
</dbReference>
<dbReference type="CDD" id="cd00085">
    <property type="entry name" value="HNHc"/>
    <property type="match status" value="1"/>
</dbReference>
<dbReference type="EMBL" id="LQQR01000064">
    <property type="protein sequence ID" value="KZE11154.1"/>
    <property type="molecule type" value="Genomic_DNA"/>
</dbReference>
<gene>
    <name evidence="2" type="ORF">AVW13_16755</name>
</gene>
<dbReference type="GO" id="GO:0008270">
    <property type="term" value="F:zinc ion binding"/>
    <property type="evidence" value="ECO:0007669"/>
    <property type="project" value="InterPro"/>
</dbReference>
<protein>
    <recommendedName>
        <fullName evidence="1">HNH domain-containing protein</fullName>
    </recommendedName>
</protein>
<dbReference type="AlphaFoldDB" id="A0AB34XML9"/>
<dbReference type="GO" id="GO:0003676">
    <property type="term" value="F:nucleic acid binding"/>
    <property type="evidence" value="ECO:0007669"/>
    <property type="project" value="InterPro"/>
</dbReference>
<sequence>MVSYHRERDPEIRAAKLDLIASQELPVECEVCTFNFGRFYGELGEDYIEVHHSTPRHESGMTATELQDLVLLCANCHQMIHRSGWIEVGELKTRLNRAAGSSPE</sequence>
<reference evidence="3" key="1">
    <citation type="submission" date="2016-01" db="EMBL/GenBank/DDBJ databases">
        <title>Draft genome of Chromobacterium sp. F49.</title>
        <authorList>
            <person name="Hong K.W."/>
        </authorList>
    </citation>
    <scope>NUCLEOTIDE SEQUENCE [LARGE SCALE GENOMIC DNA]</scope>
    <source>
        <strain evidence="3">M40</strain>
    </source>
</reference>